<dbReference type="AlphaFoldDB" id="A0A8X6WDK0"/>
<dbReference type="PANTHER" id="PTHR10642:SF26">
    <property type="entry name" value="RIBONUCLEASE H1"/>
    <property type="match status" value="1"/>
</dbReference>
<proteinExistence type="inferred from homology"/>
<feature type="domain" description="RNase H type-1" evidence="8">
    <location>
        <begin position="182"/>
        <end position="314"/>
    </location>
</feature>
<keyword evidence="7" id="KW-0378">Hydrolase</keyword>
<comment type="catalytic activity">
    <reaction evidence="1">
        <text>Endonucleolytic cleavage to 5'-phosphomonoester.</text>
        <dbReference type="EC" id="3.1.26.4"/>
    </reaction>
</comment>
<dbReference type="CDD" id="cd09276">
    <property type="entry name" value="Rnase_HI_RT_non_LTR"/>
    <property type="match status" value="1"/>
</dbReference>
<dbReference type="InterPro" id="IPR012337">
    <property type="entry name" value="RNaseH-like_sf"/>
</dbReference>
<reference evidence="9" key="1">
    <citation type="submission" date="2020-08" db="EMBL/GenBank/DDBJ databases">
        <title>Multicomponent nature underlies the extraordinary mechanical properties of spider dragline silk.</title>
        <authorList>
            <person name="Kono N."/>
            <person name="Nakamura H."/>
            <person name="Mori M."/>
            <person name="Yoshida Y."/>
            <person name="Ohtoshi R."/>
            <person name="Malay A.D."/>
            <person name="Moran D.A.P."/>
            <person name="Tomita M."/>
            <person name="Numata K."/>
            <person name="Arakawa K."/>
        </authorList>
    </citation>
    <scope>NUCLEOTIDE SEQUENCE</scope>
</reference>
<evidence type="ECO:0000313" key="10">
    <source>
        <dbReference type="Proteomes" id="UP000887159"/>
    </source>
</evidence>
<keyword evidence="9" id="KW-0808">Transferase</keyword>
<keyword evidence="9" id="KW-0695">RNA-directed DNA polymerase</keyword>
<dbReference type="PROSITE" id="PS50879">
    <property type="entry name" value="RNASE_H_1"/>
    <property type="match status" value="1"/>
</dbReference>
<dbReference type="InterPro" id="IPR036397">
    <property type="entry name" value="RNaseH_sf"/>
</dbReference>
<dbReference type="EMBL" id="BMAU01021406">
    <property type="protein sequence ID" value="GFY32938.1"/>
    <property type="molecule type" value="Genomic_DNA"/>
</dbReference>
<dbReference type="EC" id="3.1.26.4" evidence="3"/>
<name>A0A8X6WDK0_TRICX</name>
<dbReference type="PANTHER" id="PTHR10642">
    <property type="entry name" value="RIBONUCLEASE H1"/>
    <property type="match status" value="1"/>
</dbReference>
<comment type="caution">
    <text evidence="9">The sequence shown here is derived from an EMBL/GenBank/DDBJ whole genome shotgun (WGS) entry which is preliminary data.</text>
</comment>
<dbReference type="Proteomes" id="UP000887159">
    <property type="component" value="Unassembled WGS sequence"/>
</dbReference>
<keyword evidence="6" id="KW-0255">Endonuclease</keyword>
<evidence type="ECO:0000256" key="3">
    <source>
        <dbReference type="ARBA" id="ARBA00012180"/>
    </source>
</evidence>
<comment type="similarity">
    <text evidence="2">Belongs to the RNase H family.</text>
</comment>
<keyword evidence="10" id="KW-1185">Reference proteome</keyword>
<dbReference type="GO" id="GO:0004523">
    <property type="term" value="F:RNA-DNA hybrid ribonuclease activity"/>
    <property type="evidence" value="ECO:0007669"/>
    <property type="project" value="UniProtKB-EC"/>
</dbReference>
<dbReference type="Pfam" id="PF00075">
    <property type="entry name" value="RNase_H"/>
    <property type="match status" value="1"/>
</dbReference>
<evidence type="ECO:0000313" key="9">
    <source>
        <dbReference type="EMBL" id="GFY32938.1"/>
    </source>
</evidence>
<dbReference type="SUPFAM" id="SSF53098">
    <property type="entry name" value="Ribonuclease H-like"/>
    <property type="match status" value="1"/>
</dbReference>
<evidence type="ECO:0000259" key="8">
    <source>
        <dbReference type="PROSITE" id="PS50879"/>
    </source>
</evidence>
<dbReference type="GO" id="GO:0003964">
    <property type="term" value="F:RNA-directed DNA polymerase activity"/>
    <property type="evidence" value="ECO:0007669"/>
    <property type="project" value="UniProtKB-KW"/>
</dbReference>
<keyword evidence="9" id="KW-0548">Nucleotidyltransferase</keyword>
<evidence type="ECO:0000256" key="1">
    <source>
        <dbReference type="ARBA" id="ARBA00000077"/>
    </source>
</evidence>
<protein>
    <recommendedName>
        <fullName evidence="3">ribonuclease H</fullName>
        <ecNumber evidence="3">3.1.26.4</ecNumber>
    </recommendedName>
</protein>
<dbReference type="InterPro" id="IPR002156">
    <property type="entry name" value="RNaseH_domain"/>
</dbReference>
<keyword evidence="4" id="KW-0540">Nuclease</keyword>
<keyword evidence="5" id="KW-0479">Metal-binding</keyword>
<evidence type="ECO:0000256" key="7">
    <source>
        <dbReference type="ARBA" id="ARBA00022801"/>
    </source>
</evidence>
<evidence type="ECO:0000256" key="6">
    <source>
        <dbReference type="ARBA" id="ARBA00022759"/>
    </source>
</evidence>
<dbReference type="GO" id="GO:0003676">
    <property type="term" value="F:nucleic acid binding"/>
    <property type="evidence" value="ECO:0007669"/>
    <property type="project" value="InterPro"/>
</dbReference>
<accession>A0A8X6WDK0</accession>
<sequence>MCQRPLIGDWGSDASTLRITYTTLVCPVLEYGYQIFQVASATNLKKLERVQLSAARIITGLRYSCPTDIVLYEEDIQPLTIRFEVNSYRYFDKIKSFGFFNRTSSFILNWTSNQRLKRDSPLNYMRKHGFIDFNVDTFTPFSCITPIDSFNHVEFREELLKKHRSHPELLRQPALEVINDKPDQALIIYTDGSRSDTGRAGSGIFSNTPGNDVKISIRNPDHCSVLTSELIAISGALDHALNSYKGSIWILTDSRSSIQYLKSWPKVMDSTGQDILSELVSLGQRKQVCLQWIPSHVGVPGNEAADELAGRGCDFLTPIPLT</sequence>
<evidence type="ECO:0000256" key="2">
    <source>
        <dbReference type="ARBA" id="ARBA00005300"/>
    </source>
</evidence>
<evidence type="ECO:0000256" key="5">
    <source>
        <dbReference type="ARBA" id="ARBA00022723"/>
    </source>
</evidence>
<dbReference type="InterPro" id="IPR050092">
    <property type="entry name" value="RNase_H"/>
</dbReference>
<evidence type="ECO:0000256" key="4">
    <source>
        <dbReference type="ARBA" id="ARBA00022722"/>
    </source>
</evidence>
<gene>
    <name evidence="9" type="primary">RTase_94</name>
    <name evidence="9" type="ORF">TNCV_2876871</name>
</gene>
<organism evidence="9 10">
    <name type="scientific">Trichonephila clavipes</name>
    <name type="common">Golden silk orbweaver</name>
    <name type="synonym">Nephila clavipes</name>
    <dbReference type="NCBI Taxonomy" id="2585209"/>
    <lineage>
        <taxon>Eukaryota</taxon>
        <taxon>Metazoa</taxon>
        <taxon>Ecdysozoa</taxon>
        <taxon>Arthropoda</taxon>
        <taxon>Chelicerata</taxon>
        <taxon>Arachnida</taxon>
        <taxon>Araneae</taxon>
        <taxon>Araneomorphae</taxon>
        <taxon>Entelegynae</taxon>
        <taxon>Araneoidea</taxon>
        <taxon>Nephilidae</taxon>
        <taxon>Trichonephila</taxon>
    </lineage>
</organism>
<dbReference type="GO" id="GO:0043137">
    <property type="term" value="P:DNA replication, removal of RNA primer"/>
    <property type="evidence" value="ECO:0007669"/>
    <property type="project" value="TreeGrafter"/>
</dbReference>
<dbReference type="GO" id="GO:0046872">
    <property type="term" value="F:metal ion binding"/>
    <property type="evidence" value="ECO:0007669"/>
    <property type="project" value="UniProtKB-KW"/>
</dbReference>
<dbReference type="Gene3D" id="3.30.420.10">
    <property type="entry name" value="Ribonuclease H-like superfamily/Ribonuclease H"/>
    <property type="match status" value="1"/>
</dbReference>